<name>A0A1H2ZS04_9PROT</name>
<evidence type="ECO:0000313" key="1">
    <source>
        <dbReference type="EMBL" id="SDX19694.1"/>
    </source>
</evidence>
<proteinExistence type="predicted"/>
<dbReference type="AlphaFoldDB" id="A0A1H2ZS04"/>
<dbReference type="Proteomes" id="UP000183454">
    <property type="component" value="Unassembled WGS sequence"/>
</dbReference>
<accession>A0A1H2ZS04</accession>
<dbReference type="RefSeq" id="WP_074668260.1">
    <property type="nucleotide sequence ID" value="NZ_FNNH01000088.1"/>
</dbReference>
<protein>
    <submittedName>
        <fullName evidence="1">Uncharacterized protein</fullName>
    </submittedName>
</protein>
<sequence length="78" mass="8881">MSKAFPYVAEILVSQGHRIKSYLQIWLDKECSIQNRLISSDEQETVSLINHNLISLLNASKYETVNDIVDGVIIWECG</sequence>
<dbReference type="EMBL" id="FNNH01000088">
    <property type="protein sequence ID" value="SDX19694.1"/>
    <property type="molecule type" value="Genomic_DNA"/>
</dbReference>
<reference evidence="1 2" key="1">
    <citation type="submission" date="2016-10" db="EMBL/GenBank/DDBJ databases">
        <authorList>
            <person name="de Groot N.N."/>
        </authorList>
    </citation>
    <scope>NUCLEOTIDE SEQUENCE [LARGE SCALE GENOMIC DNA]</scope>
    <source>
        <strain evidence="1 2">Nm110</strain>
    </source>
</reference>
<organism evidence="1 2">
    <name type="scientific">Nitrosomonas communis</name>
    <dbReference type="NCBI Taxonomy" id="44574"/>
    <lineage>
        <taxon>Bacteria</taxon>
        <taxon>Pseudomonadati</taxon>
        <taxon>Pseudomonadota</taxon>
        <taxon>Betaproteobacteria</taxon>
        <taxon>Nitrosomonadales</taxon>
        <taxon>Nitrosomonadaceae</taxon>
        <taxon>Nitrosomonas</taxon>
    </lineage>
</organism>
<gene>
    <name evidence="1" type="ORF">SAMN05421882_10883</name>
</gene>
<evidence type="ECO:0000313" key="2">
    <source>
        <dbReference type="Proteomes" id="UP000183454"/>
    </source>
</evidence>